<organism evidence="2 3">
    <name type="scientific">Gigaspora margarita</name>
    <dbReference type="NCBI Taxonomy" id="4874"/>
    <lineage>
        <taxon>Eukaryota</taxon>
        <taxon>Fungi</taxon>
        <taxon>Fungi incertae sedis</taxon>
        <taxon>Mucoromycota</taxon>
        <taxon>Glomeromycotina</taxon>
        <taxon>Glomeromycetes</taxon>
        <taxon>Diversisporales</taxon>
        <taxon>Gigasporaceae</taxon>
        <taxon>Gigaspora</taxon>
    </lineage>
</organism>
<reference evidence="2 3" key="1">
    <citation type="submission" date="2021-06" db="EMBL/GenBank/DDBJ databases">
        <authorList>
            <person name="Kallberg Y."/>
            <person name="Tangrot J."/>
            <person name="Rosling A."/>
        </authorList>
    </citation>
    <scope>NUCLEOTIDE SEQUENCE [LARGE SCALE GENOMIC DNA]</scope>
    <source>
        <strain evidence="2 3">120-4 pot B 10/14</strain>
    </source>
</reference>
<accession>A0ABN7WMH6</accession>
<gene>
    <name evidence="2" type="ORF">GMARGA_LOCUS32728</name>
</gene>
<proteinExistence type="predicted"/>
<feature type="non-terminal residue" evidence="2">
    <location>
        <position position="1"/>
    </location>
</feature>
<feature type="non-terminal residue" evidence="2">
    <location>
        <position position="158"/>
    </location>
</feature>
<feature type="compositionally biased region" description="Basic and acidic residues" evidence="1">
    <location>
        <begin position="146"/>
        <end position="158"/>
    </location>
</feature>
<sequence length="158" mass="18133">EEANKKNLSLDSPLGTSIVPTSKILKAKVNEVEDVSSWIKHKNEEGWATTISLKHLKNLIASGKKSAERKESKMEHVVLTENWDVYLIRSIIENIRKQQELIQKKQVEINSKKNKTKKVSSEEKKKKNNIGKGIDKGEGGDLYEGFEDRFRRQKSEDK</sequence>
<evidence type="ECO:0000313" key="2">
    <source>
        <dbReference type="EMBL" id="CAG8835767.1"/>
    </source>
</evidence>
<protein>
    <submittedName>
        <fullName evidence="2">44455_t:CDS:1</fullName>
    </submittedName>
</protein>
<evidence type="ECO:0000256" key="1">
    <source>
        <dbReference type="SAM" id="MobiDB-lite"/>
    </source>
</evidence>
<comment type="caution">
    <text evidence="2">The sequence shown here is derived from an EMBL/GenBank/DDBJ whole genome shotgun (WGS) entry which is preliminary data.</text>
</comment>
<dbReference type="EMBL" id="CAJVQB010052138">
    <property type="protein sequence ID" value="CAG8835767.1"/>
    <property type="molecule type" value="Genomic_DNA"/>
</dbReference>
<keyword evidence="3" id="KW-1185">Reference proteome</keyword>
<evidence type="ECO:0000313" key="3">
    <source>
        <dbReference type="Proteomes" id="UP000789901"/>
    </source>
</evidence>
<feature type="region of interest" description="Disordered" evidence="1">
    <location>
        <begin position="107"/>
        <end position="158"/>
    </location>
</feature>
<dbReference type="Proteomes" id="UP000789901">
    <property type="component" value="Unassembled WGS sequence"/>
</dbReference>
<name>A0ABN7WMH6_GIGMA</name>